<accession>A0A1E5NHR8</accession>
<dbReference type="Gene3D" id="1.25.40.10">
    <property type="entry name" value="Tetratricopeptide repeat domain"/>
    <property type="match status" value="1"/>
</dbReference>
<name>A0A1E5NHR8_9SPIR</name>
<dbReference type="PROSITE" id="PS50005">
    <property type="entry name" value="TPR"/>
    <property type="match status" value="2"/>
</dbReference>
<gene>
    <name evidence="2" type="ORF">BFL38_09480</name>
</gene>
<evidence type="ECO:0000313" key="2">
    <source>
        <dbReference type="EMBL" id="OEJ15693.1"/>
    </source>
</evidence>
<dbReference type="SMART" id="SM00028">
    <property type="entry name" value="TPR"/>
    <property type="match status" value="2"/>
</dbReference>
<reference evidence="2 3" key="1">
    <citation type="submission" date="2016-08" db="EMBL/GenBank/DDBJ databases">
        <title>Characterization and recognition of Brachyspira hampsonii sp. nov., a novel intestinal spirochete that is pathogenic to pigs.</title>
        <authorList>
            <person name="Mirajkar N."/>
            <person name="La T."/>
            <person name="Phillips N."/>
            <person name="Hampson D."/>
            <person name="Gebhart C."/>
        </authorList>
    </citation>
    <scope>NUCLEOTIDE SEQUENCE [LARGE SCALE GENOMIC DNA]</scope>
    <source>
        <strain evidence="2 3">P280/1</strain>
    </source>
</reference>
<comment type="caution">
    <text evidence="2">The sequence shown here is derived from an EMBL/GenBank/DDBJ whole genome shotgun (WGS) entry which is preliminary data.</text>
</comment>
<dbReference type="SUPFAM" id="SSF48452">
    <property type="entry name" value="TPR-like"/>
    <property type="match status" value="1"/>
</dbReference>
<protein>
    <submittedName>
        <fullName evidence="2">Uncharacterized protein</fullName>
    </submittedName>
</protein>
<feature type="repeat" description="TPR" evidence="1">
    <location>
        <begin position="18"/>
        <end position="51"/>
    </location>
</feature>
<dbReference type="EMBL" id="MDCO01000001">
    <property type="protein sequence ID" value="OEJ15693.1"/>
    <property type="molecule type" value="Genomic_DNA"/>
</dbReference>
<dbReference type="AlphaFoldDB" id="A0A1E5NHR8"/>
<dbReference type="InterPro" id="IPR011990">
    <property type="entry name" value="TPR-like_helical_dom_sf"/>
</dbReference>
<evidence type="ECO:0000313" key="3">
    <source>
        <dbReference type="Proteomes" id="UP000095247"/>
    </source>
</evidence>
<dbReference type="InterPro" id="IPR019734">
    <property type="entry name" value="TPR_rpt"/>
</dbReference>
<dbReference type="Proteomes" id="UP000095247">
    <property type="component" value="Unassembled WGS sequence"/>
</dbReference>
<dbReference type="Pfam" id="PF13181">
    <property type="entry name" value="TPR_8"/>
    <property type="match status" value="3"/>
</dbReference>
<dbReference type="PROSITE" id="PS50293">
    <property type="entry name" value="TPR_REGION"/>
    <property type="match status" value="1"/>
</dbReference>
<sequence length="113" mass="13807">MEIYELALEKEDSEYITTYRMERLGELYCYNDRYYDAIKAFNKAIEMNENDFYDYVFLALSYLNVEDYDNAIYFYERAIDRYYDNPYLWNDYGVALGRVGRKEEAKEAYRKAL</sequence>
<proteinExistence type="predicted"/>
<keyword evidence="1" id="KW-0802">TPR repeat</keyword>
<dbReference type="RefSeq" id="WP_069725174.1">
    <property type="nucleotide sequence ID" value="NZ_MDCO01000001.1"/>
</dbReference>
<evidence type="ECO:0000256" key="1">
    <source>
        <dbReference type="PROSITE-ProRule" id="PRU00339"/>
    </source>
</evidence>
<organism evidence="2 3">
    <name type="scientific">Brachyspira hampsonii</name>
    <dbReference type="NCBI Taxonomy" id="1287055"/>
    <lineage>
        <taxon>Bacteria</taxon>
        <taxon>Pseudomonadati</taxon>
        <taxon>Spirochaetota</taxon>
        <taxon>Spirochaetia</taxon>
        <taxon>Brachyspirales</taxon>
        <taxon>Brachyspiraceae</taxon>
        <taxon>Brachyspira</taxon>
    </lineage>
</organism>
<feature type="repeat" description="TPR" evidence="1">
    <location>
        <begin position="52"/>
        <end position="85"/>
    </location>
</feature>